<sequence length="154" mass="17512">MTNDERPMKNLLDAANSGAGVALSPEEFVNIERDCEHFKLTIREIQRTMDRVARHSTWNLGESHPLMVSGQTVVDRFRKKAAGAGDGNDVHAVMEQHYKIVEDIQEVHRIVRQRMMDTDAEFASEFQRLSTELEERPPVQPKLGPYLLPDGSAR</sequence>
<evidence type="ECO:0000313" key="2">
    <source>
        <dbReference type="EMBL" id="MFC3966223.1"/>
    </source>
</evidence>
<reference evidence="3" key="1">
    <citation type="journal article" date="2019" name="Int. J. Syst. Evol. Microbiol.">
        <title>The Global Catalogue of Microorganisms (GCM) 10K type strain sequencing project: providing services to taxonomists for standard genome sequencing and annotation.</title>
        <authorList>
            <consortium name="The Broad Institute Genomics Platform"/>
            <consortium name="The Broad Institute Genome Sequencing Center for Infectious Disease"/>
            <person name="Wu L."/>
            <person name="Ma J."/>
        </authorList>
    </citation>
    <scope>NUCLEOTIDE SEQUENCE [LARGE SCALE GENOMIC DNA]</scope>
    <source>
        <strain evidence="3">CGMCC 4.7330</strain>
    </source>
</reference>
<protein>
    <recommendedName>
        <fullName evidence="4">FCD domain-containing protein</fullName>
    </recommendedName>
</protein>
<comment type="caution">
    <text evidence="2">The sequence shown here is derived from an EMBL/GenBank/DDBJ whole genome shotgun (WGS) entry which is preliminary data.</text>
</comment>
<organism evidence="2 3">
    <name type="scientific">Nocardia jiangsuensis</name>
    <dbReference type="NCBI Taxonomy" id="1691563"/>
    <lineage>
        <taxon>Bacteria</taxon>
        <taxon>Bacillati</taxon>
        <taxon>Actinomycetota</taxon>
        <taxon>Actinomycetes</taxon>
        <taxon>Mycobacteriales</taxon>
        <taxon>Nocardiaceae</taxon>
        <taxon>Nocardia</taxon>
    </lineage>
</organism>
<evidence type="ECO:0000256" key="1">
    <source>
        <dbReference type="SAM" id="MobiDB-lite"/>
    </source>
</evidence>
<dbReference type="RefSeq" id="WP_378616751.1">
    <property type="nucleotide sequence ID" value="NZ_JBHSAX010000033.1"/>
</dbReference>
<proteinExistence type="predicted"/>
<accession>A0ABV8E1A8</accession>
<dbReference type="EMBL" id="JBHSAX010000033">
    <property type="protein sequence ID" value="MFC3966223.1"/>
    <property type="molecule type" value="Genomic_DNA"/>
</dbReference>
<evidence type="ECO:0000313" key="3">
    <source>
        <dbReference type="Proteomes" id="UP001595696"/>
    </source>
</evidence>
<evidence type="ECO:0008006" key="4">
    <source>
        <dbReference type="Google" id="ProtNLM"/>
    </source>
</evidence>
<feature type="region of interest" description="Disordered" evidence="1">
    <location>
        <begin position="131"/>
        <end position="154"/>
    </location>
</feature>
<dbReference type="Proteomes" id="UP001595696">
    <property type="component" value="Unassembled WGS sequence"/>
</dbReference>
<name>A0ABV8E1A8_9NOCA</name>
<gene>
    <name evidence="2" type="ORF">ACFO0B_29910</name>
</gene>
<keyword evidence="3" id="KW-1185">Reference proteome</keyword>